<accession>A0A7U9DYX8</accession>
<gene>
    <name evidence="2" type="ORF">SLI_8016</name>
</gene>
<feature type="compositionally biased region" description="Low complexity" evidence="1">
    <location>
        <begin position="40"/>
        <end position="55"/>
    </location>
</feature>
<sequence length="55" mass="5688">MRTLHAAHRTAQPRPADRRRTPATVRAPPPHLTLAAGAVPDSPTAATPNPSSSGT</sequence>
<protein>
    <submittedName>
        <fullName evidence="2">Uncharacterized protein</fullName>
    </submittedName>
</protein>
<evidence type="ECO:0000313" key="2">
    <source>
        <dbReference type="EMBL" id="EOY52714.1"/>
    </source>
</evidence>
<dbReference type="Proteomes" id="UP000014062">
    <property type="component" value="Chromosome"/>
</dbReference>
<reference evidence="3" key="1">
    <citation type="journal article" date="2013" name="Genome Biol. Evol.">
        <title>The genome sequence of Streptomyces lividans 66 reveals a novel tRNA-dependent peptide biosynthetic system within a metal-related genomic island.</title>
        <authorList>
            <person name="Cruz-Morales P."/>
            <person name="Vijgenboom E."/>
            <person name="Iruegas-Bocardo F."/>
            <person name="Girard G."/>
            <person name="Yanez-Guerra L.A."/>
            <person name="Ramos-Aboites H.E."/>
            <person name="Pernodet J.L."/>
            <person name="Anne J."/>
            <person name="van Wezel G.P."/>
            <person name="Barona-Gomez F."/>
        </authorList>
    </citation>
    <scope>NUCLEOTIDE SEQUENCE [LARGE SCALE GENOMIC DNA]</scope>
    <source>
        <strain evidence="3">1326</strain>
    </source>
</reference>
<dbReference type="EMBL" id="CM001889">
    <property type="protein sequence ID" value="EOY52714.1"/>
    <property type="molecule type" value="Genomic_DNA"/>
</dbReference>
<evidence type="ECO:0000256" key="1">
    <source>
        <dbReference type="SAM" id="MobiDB-lite"/>
    </source>
</evidence>
<proteinExistence type="predicted"/>
<name>A0A7U9DYX8_STRLI</name>
<feature type="region of interest" description="Disordered" evidence="1">
    <location>
        <begin position="1"/>
        <end position="55"/>
    </location>
</feature>
<evidence type="ECO:0000313" key="3">
    <source>
        <dbReference type="Proteomes" id="UP000014062"/>
    </source>
</evidence>
<organism evidence="2 3">
    <name type="scientific">Streptomyces lividans 1326</name>
    <dbReference type="NCBI Taxonomy" id="1200984"/>
    <lineage>
        <taxon>Bacteria</taxon>
        <taxon>Bacillati</taxon>
        <taxon>Actinomycetota</taxon>
        <taxon>Actinomycetes</taxon>
        <taxon>Kitasatosporales</taxon>
        <taxon>Streptomycetaceae</taxon>
        <taxon>Streptomyces</taxon>
    </lineage>
</organism>
<dbReference type="AlphaFoldDB" id="A0A7U9DYX8"/>